<evidence type="ECO:0000313" key="3">
    <source>
        <dbReference type="Proteomes" id="UP000038045"/>
    </source>
</evidence>
<dbReference type="Gene3D" id="1.10.510.10">
    <property type="entry name" value="Transferase(Phosphotransferase) domain 1"/>
    <property type="match status" value="1"/>
</dbReference>
<feature type="domain" description="Protein kinase" evidence="2">
    <location>
        <begin position="27"/>
        <end position="307"/>
    </location>
</feature>
<keyword evidence="3" id="KW-1185">Reference proteome</keyword>
<feature type="compositionally biased region" description="Basic and acidic residues" evidence="1">
    <location>
        <begin position="380"/>
        <end position="389"/>
    </location>
</feature>
<dbReference type="Gene3D" id="3.30.200.20">
    <property type="entry name" value="Phosphorylase Kinase, domain 1"/>
    <property type="match status" value="1"/>
</dbReference>
<proteinExistence type="predicted"/>
<dbReference type="PANTHER" id="PTHR11909">
    <property type="entry name" value="CASEIN KINASE-RELATED"/>
    <property type="match status" value="1"/>
</dbReference>
<feature type="compositionally biased region" description="Basic and acidic residues" evidence="1">
    <location>
        <begin position="357"/>
        <end position="370"/>
    </location>
</feature>
<feature type="region of interest" description="Disordered" evidence="1">
    <location>
        <begin position="348"/>
        <end position="391"/>
    </location>
</feature>
<dbReference type="PROSITE" id="PS50011">
    <property type="entry name" value="PROTEIN_KINASE_DOM"/>
    <property type="match status" value="1"/>
</dbReference>
<evidence type="ECO:0000259" key="2">
    <source>
        <dbReference type="PROSITE" id="PS50011"/>
    </source>
</evidence>
<evidence type="ECO:0000256" key="1">
    <source>
        <dbReference type="SAM" id="MobiDB-lite"/>
    </source>
</evidence>
<reference evidence="4" key="1">
    <citation type="submission" date="2017-02" db="UniProtKB">
        <authorList>
            <consortium name="WormBaseParasite"/>
        </authorList>
    </citation>
    <scope>IDENTIFICATION</scope>
</reference>
<dbReference type="Proteomes" id="UP000038045">
    <property type="component" value="Unplaced"/>
</dbReference>
<organism evidence="3 4">
    <name type="scientific">Parastrongyloides trichosuri</name>
    <name type="common">Possum-specific nematode worm</name>
    <dbReference type="NCBI Taxonomy" id="131310"/>
    <lineage>
        <taxon>Eukaryota</taxon>
        <taxon>Metazoa</taxon>
        <taxon>Ecdysozoa</taxon>
        <taxon>Nematoda</taxon>
        <taxon>Chromadorea</taxon>
        <taxon>Rhabditida</taxon>
        <taxon>Tylenchina</taxon>
        <taxon>Panagrolaimomorpha</taxon>
        <taxon>Strongyloidoidea</taxon>
        <taxon>Strongyloididae</taxon>
        <taxon>Parastrongyloides</taxon>
    </lineage>
</organism>
<dbReference type="AlphaFoldDB" id="A0A0N4ZVD3"/>
<dbReference type="InterPro" id="IPR011009">
    <property type="entry name" value="Kinase-like_dom_sf"/>
</dbReference>
<dbReference type="GO" id="GO:0005524">
    <property type="term" value="F:ATP binding"/>
    <property type="evidence" value="ECO:0007669"/>
    <property type="project" value="InterPro"/>
</dbReference>
<dbReference type="STRING" id="131310.A0A0N4ZVD3"/>
<evidence type="ECO:0000313" key="4">
    <source>
        <dbReference type="WBParaSite" id="PTRK_0001253800.1"/>
    </source>
</evidence>
<dbReference type="InterPro" id="IPR000719">
    <property type="entry name" value="Prot_kinase_dom"/>
</dbReference>
<dbReference type="SMART" id="SM00220">
    <property type="entry name" value="S_TKc"/>
    <property type="match status" value="1"/>
</dbReference>
<protein>
    <submittedName>
        <fullName evidence="4">Protein kinase domain-containing protein</fullName>
    </submittedName>
</protein>
<dbReference type="WBParaSite" id="PTRK_0001253800.1">
    <property type="protein sequence ID" value="PTRK_0001253800.1"/>
    <property type="gene ID" value="PTRK_0001253800"/>
</dbReference>
<accession>A0A0N4ZVD3</accession>
<dbReference type="Pfam" id="PF00069">
    <property type="entry name" value="Pkinase"/>
    <property type="match status" value="1"/>
</dbReference>
<dbReference type="SUPFAM" id="SSF56112">
    <property type="entry name" value="Protein kinase-like (PK-like)"/>
    <property type="match status" value="1"/>
</dbReference>
<name>A0A0N4ZVD3_PARTI</name>
<dbReference type="InterPro" id="IPR050235">
    <property type="entry name" value="CK1_Ser-Thr_kinase"/>
</dbReference>
<dbReference type="GO" id="GO:0004672">
    <property type="term" value="F:protein kinase activity"/>
    <property type="evidence" value="ECO:0007669"/>
    <property type="project" value="InterPro"/>
</dbReference>
<sequence>MDFNEVVPNEKLKIPSFLFNPTSGKRYKLMEIITNGVFGYIYAAIEHDNYENIVIKILSTNGFHVSNEIQKILQSDSKAAHYLLNIYDVSPSYKSQNPFIVMEIGEWKNFEEIVNINKELIPYSQFLRDSLSTIQYLHNKGFIHNSLYPSSFWYKENSPESDSYSIKLADYEYCFQKIKTLTKEQEYTESREILKIYDKRSNGKPHYYNYCALSHHKETKNCMKNDVESIFYIFVEYCEGKLPWCETSENEKCVIKEKIDMRQPNYDFFYFVPIFLREIIRFIDNMPIDGVPNYEKIFHRIKYQETLDKSNDAGKITDGDKGYMNVLLLYTKINVVIPERRKKDIVERNGIGKKNKHSEDDDTKQVKEIVDETPEQEEQDSSKEEDAKNMKKGLSFKKKILSKLFRRK</sequence>